<evidence type="ECO:0000256" key="1">
    <source>
        <dbReference type="ARBA" id="ARBA00006484"/>
    </source>
</evidence>
<dbReference type="Gene3D" id="3.40.50.720">
    <property type="entry name" value="NAD(P)-binding Rossmann-like Domain"/>
    <property type="match status" value="1"/>
</dbReference>
<dbReference type="PRINTS" id="PR00081">
    <property type="entry name" value="GDHRDH"/>
</dbReference>
<dbReference type="Proteomes" id="UP000777784">
    <property type="component" value="Unassembled WGS sequence"/>
</dbReference>
<dbReference type="Pfam" id="PF13561">
    <property type="entry name" value="adh_short_C2"/>
    <property type="match status" value="1"/>
</dbReference>
<protein>
    <submittedName>
        <fullName evidence="3">SDR family oxidoreductase</fullName>
    </submittedName>
</protein>
<name>A0A948RV14_UNCEI</name>
<comment type="caution">
    <text evidence="3">The sequence shown here is derived from an EMBL/GenBank/DDBJ whole genome shotgun (WGS) entry which is preliminary data.</text>
</comment>
<evidence type="ECO:0000256" key="2">
    <source>
        <dbReference type="ARBA" id="ARBA00023002"/>
    </source>
</evidence>
<sequence>MELKGCVTLVTGGGRRIGKAIVEHLAGRGALVAIHYHTSSVEAKSLAAGLQKKGLKGLPFRADLSRPAAIEELVRRIEKRLGPVSVLINSASIYQMTSPHQFSVSEWDRVMAVNLRAPALLSRAVGPKMKKAGQGVIINLGDWSIQRPYAGYAAYAASKAGLEALTKVLARELAPEVRVNMISPGAILPPAGALTLKKNAKMTAKIKMMAEAAVLKRMGRPADIAETVLFLIERSDFTTGINLLVDGGRNLQ</sequence>
<keyword evidence="2" id="KW-0560">Oxidoreductase</keyword>
<proteinExistence type="inferred from homology"/>
<dbReference type="InterPro" id="IPR002347">
    <property type="entry name" value="SDR_fam"/>
</dbReference>
<evidence type="ECO:0000313" key="4">
    <source>
        <dbReference type="Proteomes" id="UP000777784"/>
    </source>
</evidence>
<dbReference type="InterPro" id="IPR036291">
    <property type="entry name" value="NAD(P)-bd_dom_sf"/>
</dbReference>
<accession>A0A948RV14</accession>
<organism evidence="3 4">
    <name type="scientific">Eiseniibacteriota bacterium</name>
    <dbReference type="NCBI Taxonomy" id="2212470"/>
    <lineage>
        <taxon>Bacteria</taxon>
        <taxon>Candidatus Eiseniibacteriota</taxon>
    </lineage>
</organism>
<dbReference type="AlphaFoldDB" id="A0A948RV14"/>
<evidence type="ECO:0000313" key="3">
    <source>
        <dbReference type="EMBL" id="MBU2690496.1"/>
    </source>
</evidence>
<comment type="similarity">
    <text evidence="1">Belongs to the short-chain dehydrogenases/reductases (SDR) family.</text>
</comment>
<dbReference type="GO" id="GO:0016491">
    <property type="term" value="F:oxidoreductase activity"/>
    <property type="evidence" value="ECO:0007669"/>
    <property type="project" value="UniProtKB-KW"/>
</dbReference>
<dbReference type="PROSITE" id="PS00061">
    <property type="entry name" value="ADH_SHORT"/>
    <property type="match status" value="1"/>
</dbReference>
<dbReference type="InterPro" id="IPR020904">
    <property type="entry name" value="Sc_DH/Rdtase_CS"/>
</dbReference>
<gene>
    <name evidence="3" type="ORF">KJ970_06170</name>
</gene>
<dbReference type="SUPFAM" id="SSF51735">
    <property type="entry name" value="NAD(P)-binding Rossmann-fold domains"/>
    <property type="match status" value="1"/>
</dbReference>
<dbReference type="PRINTS" id="PR00080">
    <property type="entry name" value="SDRFAMILY"/>
</dbReference>
<dbReference type="EMBL" id="JAHJDP010000032">
    <property type="protein sequence ID" value="MBU2690496.1"/>
    <property type="molecule type" value="Genomic_DNA"/>
</dbReference>
<dbReference type="PANTHER" id="PTHR43639">
    <property type="entry name" value="OXIDOREDUCTASE, SHORT-CHAIN DEHYDROGENASE/REDUCTASE FAMILY (AFU_ORTHOLOGUE AFUA_5G02870)"/>
    <property type="match status" value="1"/>
</dbReference>
<dbReference type="PANTHER" id="PTHR43639:SF1">
    <property type="entry name" value="SHORT-CHAIN DEHYDROGENASE_REDUCTASE FAMILY PROTEIN"/>
    <property type="match status" value="1"/>
</dbReference>
<reference evidence="3" key="1">
    <citation type="submission" date="2021-05" db="EMBL/GenBank/DDBJ databases">
        <title>Energy efficiency and biological interactions define the core microbiome of deep oligotrophic groundwater.</title>
        <authorList>
            <person name="Mehrshad M."/>
            <person name="Lopez-Fernandez M."/>
            <person name="Bell E."/>
            <person name="Bernier-Latmani R."/>
            <person name="Bertilsson S."/>
            <person name="Dopson M."/>
        </authorList>
    </citation>
    <scope>NUCLEOTIDE SEQUENCE</scope>
    <source>
        <strain evidence="3">Modern_marine.mb.64</strain>
    </source>
</reference>
<dbReference type="FunFam" id="3.40.50.720:FF:000084">
    <property type="entry name" value="Short-chain dehydrogenase reductase"/>
    <property type="match status" value="1"/>
</dbReference>